<evidence type="ECO:0000313" key="1">
    <source>
        <dbReference type="EMBL" id="CAG5096825.1"/>
    </source>
</evidence>
<keyword evidence="2" id="KW-1185">Reference proteome</keyword>
<reference evidence="1" key="1">
    <citation type="submission" date="2021-04" db="EMBL/GenBank/DDBJ databases">
        <authorList>
            <person name="Chebbi M.A.C M."/>
        </authorList>
    </citation>
    <scope>NUCLEOTIDE SEQUENCE</scope>
</reference>
<proteinExistence type="predicted"/>
<accession>A0A8J2HFE7</accession>
<sequence length="91" mass="10613">MFSGTSKQAGKFKNRFLTRRTGNVGDLTDAVISRKRKDREEESVLRLRADCEESEVFKTSRLVGKSPEKRPEMEEILKKLEKLELKRNVEK</sequence>
<evidence type="ECO:0000313" key="2">
    <source>
        <dbReference type="Proteomes" id="UP000786811"/>
    </source>
</evidence>
<organism evidence="1 2">
    <name type="scientific">Cotesia congregata</name>
    <name type="common">Parasitoid wasp</name>
    <name type="synonym">Apanteles congregatus</name>
    <dbReference type="NCBI Taxonomy" id="51543"/>
    <lineage>
        <taxon>Eukaryota</taxon>
        <taxon>Metazoa</taxon>
        <taxon>Ecdysozoa</taxon>
        <taxon>Arthropoda</taxon>
        <taxon>Hexapoda</taxon>
        <taxon>Insecta</taxon>
        <taxon>Pterygota</taxon>
        <taxon>Neoptera</taxon>
        <taxon>Endopterygota</taxon>
        <taxon>Hymenoptera</taxon>
        <taxon>Apocrita</taxon>
        <taxon>Ichneumonoidea</taxon>
        <taxon>Braconidae</taxon>
        <taxon>Microgastrinae</taxon>
        <taxon>Cotesia</taxon>
    </lineage>
</organism>
<name>A0A8J2HFE7_COTCN</name>
<comment type="caution">
    <text evidence="1">The sequence shown here is derived from an EMBL/GenBank/DDBJ whole genome shotgun (WGS) entry which is preliminary data.</text>
</comment>
<protein>
    <submittedName>
        <fullName evidence="1">Uncharacterized protein</fullName>
    </submittedName>
</protein>
<dbReference type="AlphaFoldDB" id="A0A8J2HFE7"/>
<gene>
    <name evidence="1" type="ORF">HICCMSTLAB_LOCUS8404</name>
</gene>
<dbReference type="Proteomes" id="UP000786811">
    <property type="component" value="Unassembled WGS sequence"/>
</dbReference>
<dbReference type="EMBL" id="CAJNRD030001121">
    <property type="protein sequence ID" value="CAG5096825.1"/>
    <property type="molecule type" value="Genomic_DNA"/>
</dbReference>